<comment type="caution">
    <text evidence="1">The sequence shown here is derived from an EMBL/GenBank/DDBJ whole genome shotgun (WGS) entry which is preliminary data.</text>
</comment>
<evidence type="ECO:0000313" key="1">
    <source>
        <dbReference type="EMBL" id="PQB04637.1"/>
    </source>
</evidence>
<dbReference type="Proteomes" id="UP000239800">
    <property type="component" value="Unassembled WGS sequence"/>
</dbReference>
<dbReference type="OrthoDB" id="1150971at2"/>
<reference evidence="1 2" key="1">
    <citation type="submission" date="2016-11" db="EMBL/GenBank/DDBJ databases">
        <title>Trade-off between light-utilization and light-protection in marine flavobacteria.</title>
        <authorList>
            <person name="Kumagai Y."/>
        </authorList>
    </citation>
    <scope>NUCLEOTIDE SEQUENCE [LARGE SCALE GENOMIC DNA]</scope>
    <source>
        <strain evidence="1 2">NBRC 107741</strain>
    </source>
</reference>
<organism evidence="1 2">
    <name type="scientific">Aureitalea marina</name>
    <dbReference type="NCBI Taxonomy" id="930804"/>
    <lineage>
        <taxon>Bacteria</taxon>
        <taxon>Pseudomonadati</taxon>
        <taxon>Bacteroidota</taxon>
        <taxon>Flavobacteriia</taxon>
        <taxon>Flavobacteriales</taxon>
        <taxon>Flavobacteriaceae</taxon>
        <taxon>Aureitalea</taxon>
    </lineage>
</organism>
<dbReference type="AlphaFoldDB" id="A0A2S7KPV7"/>
<dbReference type="EMBL" id="MQUB01000001">
    <property type="protein sequence ID" value="PQB04637.1"/>
    <property type="molecule type" value="Genomic_DNA"/>
</dbReference>
<protein>
    <recommendedName>
        <fullName evidence="3">Tetratricopeptide repeat protein</fullName>
    </recommendedName>
</protein>
<dbReference type="RefSeq" id="WP_104812565.1">
    <property type="nucleotide sequence ID" value="NZ_MQUB01000001.1"/>
</dbReference>
<keyword evidence="2" id="KW-1185">Reference proteome</keyword>
<gene>
    <name evidence="1" type="ORF">BST85_06805</name>
</gene>
<sequence length="208" mass="23473">MRTIIILTISLLSIVGMAQNKYQQGMTKAFELWQQDKPWEAANMFERIASVETDNWLPAFYVAQINVLYSFNEKDKDKLTAQLTKAQNFLNDAKALTSDNAEIPLLQAQLYSAWVVFDGQTYGMQYAQKIGELYGDAQSLDPTNPRAAFGKVEWDMGTAQFFGQPVEPFCEKMQAALELFANFKPAGEFYPQGGEEYARSAAEARCNQ</sequence>
<name>A0A2S7KPV7_9FLAO</name>
<evidence type="ECO:0008006" key="3">
    <source>
        <dbReference type="Google" id="ProtNLM"/>
    </source>
</evidence>
<accession>A0A2S7KPV7</accession>
<proteinExistence type="predicted"/>
<evidence type="ECO:0000313" key="2">
    <source>
        <dbReference type="Proteomes" id="UP000239800"/>
    </source>
</evidence>